<dbReference type="InterPro" id="IPR051627">
    <property type="entry name" value="SLIT-ROBO_RhoGAP"/>
</dbReference>
<reference evidence="5" key="1">
    <citation type="submission" date="2022-11" db="UniProtKB">
        <authorList>
            <consortium name="WormBaseParasite"/>
        </authorList>
    </citation>
    <scope>IDENTIFICATION</scope>
</reference>
<feature type="domain" description="Rho-GAP" evidence="3">
    <location>
        <begin position="333"/>
        <end position="518"/>
    </location>
</feature>
<dbReference type="WBParaSite" id="ACRNAN_scaffold1306.g15319.t1">
    <property type="protein sequence ID" value="ACRNAN_scaffold1306.g15319.t1"/>
    <property type="gene ID" value="ACRNAN_scaffold1306.g15319"/>
</dbReference>
<dbReference type="InterPro" id="IPR000198">
    <property type="entry name" value="RhoGAP_dom"/>
</dbReference>
<feature type="compositionally biased region" description="Polar residues" evidence="2">
    <location>
        <begin position="679"/>
        <end position="703"/>
    </location>
</feature>
<keyword evidence="1" id="KW-0175">Coiled coil</keyword>
<proteinExistence type="predicted"/>
<organism evidence="4 5">
    <name type="scientific">Acrobeloides nanus</name>
    <dbReference type="NCBI Taxonomy" id="290746"/>
    <lineage>
        <taxon>Eukaryota</taxon>
        <taxon>Metazoa</taxon>
        <taxon>Ecdysozoa</taxon>
        <taxon>Nematoda</taxon>
        <taxon>Chromadorea</taxon>
        <taxon>Rhabditida</taxon>
        <taxon>Tylenchina</taxon>
        <taxon>Cephalobomorpha</taxon>
        <taxon>Cephaloboidea</taxon>
        <taxon>Cephalobidae</taxon>
        <taxon>Acrobeloides</taxon>
    </lineage>
</organism>
<evidence type="ECO:0000313" key="5">
    <source>
        <dbReference type="WBParaSite" id="ACRNAN_scaffold1306.g15319.t1"/>
    </source>
</evidence>
<evidence type="ECO:0000256" key="1">
    <source>
        <dbReference type="ARBA" id="ARBA00023054"/>
    </source>
</evidence>
<feature type="compositionally biased region" description="Polar residues" evidence="2">
    <location>
        <begin position="710"/>
        <end position="727"/>
    </location>
</feature>
<keyword evidence="4" id="KW-1185">Reference proteome</keyword>
<feature type="compositionally biased region" description="Polar residues" evidence="2">
    <location>
        <begin position="740"/>
        <end position="760"/>
    </location>
</feature>
<evidence type="ECO:0000259" key="3">
    <source>
        <dbReference type="PROSITE" id="PS50238"/>
    </source>
</evidence>
<evidence type="ECO:0000313" key="4">
    <source>
        <dbReference type="Proteomes" id="UP000887540"/>
    </source>
</evidence>
<dbReference type="InterPro" id="IPR027267">
    <property type="entry name" value="AH/BAR_dom_sf"/>
</dbReference>
<protein>
    <submittedName>
        <fullName evidence="5">Rho-GAP domain-containing protein</fullName>
    </submittedName>
</protein>
<dbReference type="InterPro" id="IPR008936">
    <property type="entry name" value="Rho_GTPase_activation_prot"/>
</dbReference>
<feature type="region of interest" description="Disordered" evidence="2">
    <location>
        <begin position="577"/>
        <end position="634"/>
    </location>
</feature>
<evidence type="ECO:0000256" key="2">
    <source>
        <dbReference type="SAM" id="MobiDB-lite"/>
    </source>
</evidence>
<dbReference type="SUPFAM" id="SSF48350">
    <property type="entry name" value="GTPase activation domain, GAP"/>
    <property type="match status" value="1"/>
</dbReference>
<dbReference type="SMART" id="SM00324">
    <property type="entry name" value="RhoGAP"/>
    <property type="match status" value="1"/>
</dbReference>
<feature type="compositionally biased region" description="Polar residues" evidence="2">
    <location>
        <begin position="579"/>
        <end position="595"/>
    </location>
</feature>
<dbReference type="Gene3D" id="1.10.555.10">
    <property type="entry name" value="Rho GTPase activation protein"/>
    <property type="match status" value="1"/>
</dbReference>
<sequence>MKTYQLCYSEFNVLKGKLKQAENGKAKSENSNSSRKQKSLQKSLDKKTEKYESARIKCNRSRNEYLLCIDAANAALYKFFADDLNDLIDCMDLSMDYWINLILTNVIAARKAVCQKEMNSLAMLSGYKESVQVRADKQRFFESNSSTFMLPKRFELKCDTNETITMISLENGLMTELRQREEQIKKRLNTLRTESDNVWRTMEETEQQMKNILSAATIVEITEQGIADHRPPSETLETELSQLSDDYLENFRHYLLNSNLIMRLEARSNGIGNARINQDLQNCSLVQYQPTQKAIGAEVVEWHERSRRKKRIGSATEPDQISAPKKRPRLFGGNLEEYVEATGESIPIIVQSCVRVISRFPTIQGLFRVSGSQVEINNMKEAFENGEDPLHDVIDSSDINSVAGLLKLFLRELRLIPVYLFEQITECAKCQSTTDFVNQIIPLLNKLPHATYLLLRYLFAFLSHLSEFSDENMMDPYNLAICFGPTLLPIPEGKDQVYYQNYVNEVVKNLIVHHDIIFSTTVPGPVYDKYSETILYADDGDDYFGGALQQRQYGSEKNAHGVWEPMVWSTHSGIKEGAVNSSNTATMTSTISSPRTVDLRDSTRQQHRQSLLVSSDPDPTAAPNENPRMSRDVHRRRSIDEELFEHNEKRSNGRHELHGQKSFDVAPIAAHLEAQSIQPFAQKSPSSAISSTSNQSKGSNQQRIRIPVAPNTTITSYNSNIPSPNQQSIRSWKSSVSSIEVPQQDNKNSPEWATTQAHTSIQKPVSMQVSMATITLSGASSDKVVASPILAPHSASSVQQPDLAGMLFRNVRRLWLIALRLHPQTSAQFQCKYYSVGDAFPSPPDPISCCDAVGKYAKRLAAEHPDIDPDCMTEKSIDLIRQEIEKNIDDPVLKTYVLMEVKARLRHP</sequence>
<dbReference type="GO" id="GO:0007165">
    <property type="term" value="P:signal transduction"/>
    <property type="evidence" value="ECO:0007669"/>
    <property type="project" value="InterPro"/>
</dbReference>
<dbReference type="AlphaFoldDB" id="A0A914CR30"/>
<dbReference type="PANTHER" id="PTHR14166">
    <property type="entry name" value="SLIT-ROBO RHO GTPASE ACTIVATING PROTEIN"/>
    <property type="match status" value="1"/>
</dbReference>
<accession>A0A914CR30</accession>
<dbReference type="Pfam" id="PF00620">
    <property type="entry name" value="RhoGAP"/>
    <property type="match status" value="1"/>
</dbReference>
<feature type="region of interest" description="Disordered" evidence="2">
    <location>
        <begin position="22"/>
        <end position="46"/>
    </location>
</feature>
<feature type="compositionally biased region" description="Low complexity" evidence="2">
    <location>
        <begin position="728"/>
        <end position="738"/>
    </location>
</feature>
<dbReference type="PROSITE" id="PS50238">
    <property type="entry name" value="RHOGAP"/>
    <property type="match status" value="1"/>
</dbReference>
<name>A0A914CR30_9BILA</name>
<dbReference type="Proteomes" id="UP000887540">
    <property type="component" value="Unplaced"/>
</dbReference>
<dbReference type="Gene3D" id="1.20.1270.60">
    <property type="entry name" value="Arfaptin homology (AH) domain/BAR domain"/>
    <property type="match status" value="1"/>
</dbReference>
<dbReference type="SUPFAM" id="SSF103657">
    <property type="entry name" value="BAR/IMD domain-like"/>
    <property type="match status" value="1"/>
</dbReference>
<feature type="region of interest" description="Disordered" evidence="2">
    <location>
        <begin position="679"/>
        <end position="760"/>
    </location>
</feature>